<evidence type="ECO:0000313" key="2">
    <source>
        <dbReference type="Proteomes" id="UP000676975"/>
    </source>
</evidence>
<gene>
    <name evidence="1" type="ORF">phiGM223_37</name>
</gene>
<keyword evidence="2" id="KW-1185">Reference proteome</keyword>
<dbReference type="EMBL" id="MW627366">
    <property type="protein sequence ID" value="QTZ83303.1"/>
    <property type="molecule type" value="Genomic_DNA"/>
</dbReference>
<organism evidence="1 2">
    <name type="scientific">Pseudomonas phage phiGM22-3</name>
    <dbReference type="NCBI Taxonomy" id="2816462"/>
    <lineage>
        <taxon>Viruses</taxon>
        <taxon>Duplodnaviria</taxon>
        <taxon>Heunggongvirae</taxon>
        <taxon>Uroviricota</taxon>
        <taxon>Caudoviricetes</taxon>
        <taxon>Autographivirales</taxon>
        <taxon>Autoscriptoviridae</taxon>
        <taxon>Tunggulvirus</taxon>
        <taxon>Tunggulvirus GM223</taxon>
    </lineage>
</organism>
<reference evidence="1" key="1">
    <citation type="submission" date="2021-02" db="EMBL/GenBank/DDBJ databases">
        <authorList>
            <person name="Qin X."/>
            <person name="Gong M."/>
            <person name="Yang H."/>
        </authorList>
    </citation>
    <scope>NUCLEOTIDE SEQUENCE</scope>
</reference>
<evidence type="ECO:0000313" key="1">
    <source>
        <dbReference type="EMBL" id="QTZ83303.1"/>
    </source>
</evidence>
<sequence>MNSNSKVTFSEEQYRQLQKLFPSITIDENTSLNKIMINSGELRVLEYVRSNIGFTARRPRG</sequence>
<proteinExistence type="predicted"/>
<accession>A0A8T8IVK8</accession>
<dbReference type="Proteomes" id="UP000676975">
    <property type="component" value="Segment"/>
</dbReference>
<name>A0A8T8IVK8_9CAUD</name>
<protein>
    <submittedName>
        <fullName evidence="1">Uncharacterized protein</fullName>
    </submittedName>
</protein>